<organism evidence="3 4">
    <name type="scientific">Spirosoma terrae</name>
    <dbReference type="NCBI Taxonomy" id="1968276"/>
    <lineage>
        <taxon>Bacteria</taxon>
        <taxon>Pseudomonadati</taxon>
        <taxon>Bacteroidota</taxon>
        <taxon>Cytophagia</taxon>
        <taxon>Cytophagales</taxon>
        <taxon>Cytophagaceae</taxon>
        <taxon>Spirosoma</taxon>
    </lineage>
</organism>
<protein>
    <submittedName>
        <fullName evidence="3">GHKL domain-containing protein</fullName>
    </submittedName>
</protein>
<evidence type="ECO:0000256" key="1">
    <source>
        <dbReference type="SAM" id="Phobius"/>
    </source>
</evidence>
<keyword evidence="4" id="KW-1185">Reference proteome</keyword>
<feature type="domain" description="Signal transduction histidine kinase internal region" evidence="2">
    <location>
        <begin position="154"/>
        <end position="232"/>
    </location>
</feature>
<dbReference type="SUPFAM" id="SSF55874">
    <property type="entry name" value="ATPase domain of HSP90 chaperone/DNA topoisomerase II/histidine kinase"/>
    <property type="match status" value="1"/>
</dbReference>
<dbReference type="InterPro" id="IPR050640">
    <property type="entry name" value="Bact_2-comp_sensor_kinase"/>
</dbReference>
<keyword evidence="1" id="KW-0812">Transmembrane</keyword>
<keyword evidence="1" id="KW-0472">Membrane</keyword>
<feature type="transmembrane region" description="Helical" evidence="1">
    <location>
        <begin position="79"/>
        <end position="103"/>
    </location>
</feature>
<name>A0A6L9L7I0_9BACT</name>
<dbReference type="RefSeq" id="WP_163947058.1">
    <property type="nucleotide sequence ID" value="NZ_JAAFZH010000004.1"/>
</dbReference>
<dbReference type="PANTHER" id="PTHR34220">
    <property type="entry name" value="SENSOR HISTIDINE KINASE YPDA"/>
    <property type="match status" value="1"/>
</dbReference>
<evidence type="ECO:0000313" key="3">
    <source>
        <dbReference type="EMBL" id="NDU95302.1"/>
    </source>
</evidence>
<dbReference type="InterPro" id="IPR010559">
    <property type="entry name" value="Sig_transdc_His_kin_internal"/>
</dbReference>
<dbReference type="PANTHER" id="PTHR34220:SF7">
    <property type="entry name" value="SENSOR HISTIDINE KINASE YPDA"/>
    <property type="match status" value="1"/>
</dbReference>
<feature type="transmembrane region" description="Helical" evidence="1">
    <location>
        <begin position="49"/>
        <end position="67"/>
    </location>
</feature>
<evidence type="ECO:0000313" key="4">
    <source>
        <dbReference type="Proteomes" id="UP000474175"/>
    </source>
</evidence>
<feature type="transmembrane region" description="Helical" evidence="1">
    <location>
        <begin position="109"/>
        <end position="130"/>
    </location>
</feature>
<proteinExistence type="predicted"/>
<dbReference type="Gene3D" id="3.30.565.10">
    <property type="entry name" value="Histidine kinase-like ATPase, C-terminal domain"/>
    <property type="match status" value="1"/>
</dbReference>
<dbReference type="AlphaFoldDB" id="A0A6L9L7I0"/>
<dbReference type="Pfam" id="PF06580">
    <property type="entry name" value="His_kinase"/>
    <property type="match status" value="1"/>
</dbReference>
<feature type="transmembrane region" description="Helical" evidence="1">
    <location>
        <begin position="20"/>
        <end position="37"/>
    </location>
</feature>
<dbReference type="GO" id="GO:0016020">
    <property type="term" value="C:membrane"/>
    <property type="evidence" value="ECO:0007669"/>
    <property type="project" value="InterPro"/>
</dbReference>
<evidence type="ECO:0000259" key="2">
    <source>
        <dbReference type="Pfam" id="PF06580"/>
    </source>
</evidence>
<dbReference type="Proteomes" id="UP000474175">
    <property type="component" value="Unassembled WGS sequence"/>
</dbReference>
<keyword evidence="1" id="KW-1133">Transmembrane helix</keyword>
<accession>A0A6L9L7I0</accession>
<dbReference type="GO" id="GO:0000155">
    <property type="term" value="F:phosphorelay sensor kinase activity"/>
    <property type="evidence" value="ECO:0007669"/>
    <property type="project" value="InterPro"/>
</dbReference>
<comment type="caution">
    <text evidence="3">The sequence shown here is derived from an EMBL/GenBank/DDBJ whole genome shotgun (WGS) entry which is preliminary data.</text>
</comment>
<sequence>MKTNQPIRPVTSFRFSEHLLLWVVAAAPLYFLFRTYTKSITTIYDEETALLATFGSLMGVYSGRYLAQLWSSPGKEAPDWLFALLLILMVGAAFLTAHFAGALPNHLKTIYVLFLGLPLFVFCVTTGMFIKLIRSRVQNQLQTAKVQAEHSQSELHLLQSQLSPHFLFNTLNNLYGISISQPDKTPTLLLKLSELLRYSVYDAKELLVPLPDELTYINNYIDFETLRIGSKLSLTTVIDNVTDTRIRIAPMLLIVFVENAFKHARNTTDQTIVIDIMVKLWGNSILFSVKNSYSPSEDVPTDLNKRSGLGLANVRQRLNLLYPNAHELVIHDADGYFTVHLQLRNQ</sequence>
<gene>
    <name evidence="3" type="ORF">GK108_10500</name>
</gene>
<dbReference type="EMBL" id="JAAFZH010000004">
    <property type="protein sequence ID" value="NDU95302.1"/>
    <property type="molecule type" value="Genomic_DNA"/>
</dbReference>
<dbReference type="InterPro" id="IPR036890">
    <property type="entry name" value="HATPase_C_sf"/>
</dbReference>
<reference evidence="3 4" key="1">
    <citation type="submission" date="2020-02" db="EMBL/GenBank/DDBJ databases">
        <title>Draft genome sequence of two Spirosoma agri KCTC 52727 and Spirosoma terrae KCTC 52035.</title>
        <authorList>
            <person name="Rojas J."/>
            <person name="Ambika Manirajan B."/>
            <person name="Suarez C."/>
            <person name="Ratering S."/>
            <person name="Schnell S."/>
        </authorList>
    </citation>
    <scope>NUCLEOTIDE SEQUENCE [LARGE SCALE GENOMIC DNA]</scope>
    <source>
        <strain evidence="3 4">KCTC 52035</strain>
    </source>
</reference>